<reference evidence="1" key="1">
    <citation type="submission" date="2014-09" db="EMBL/GenBank/DDBJ databases">
        <authorList>
            <person name="Magalhaes I.L.F."/>
            <person name="Oliveira U."/>
            <person name="Santos F.R."/>
            <person name="Vidigal T.H.D.A."/>
            <person name="Brescovit A.D."/>
            <person name="Santos A.J."/>
        </authorList>
    </citation>
    <scope>NUCLEOTIDE SEQUENCE</scope>
    <source>
        <tissue evidence="1">Shoot tissue taken approximately 20 cm above the soil surface</tissue>
    </source>
</reference>
<protein>
    <submittedName>
        <fullName evidence="1">Uncharacterized protein</fullName>
    </submittedName>
</protein>
<organism evidence="1">
    <name type="scientific">Arundo donax</name>
    <name type="common">Giant reed</name>
    <name type="synonym">Donax arundinaceus</name>
    <dbReference type="NCBI Taxonomy" id="35708"/>
    <lineage>
        <taxon>Eukaryota</taxon>
        <taxon>Viridiplantae</taxon>
        <taxon>Streptophyta</taxon>
        <taxon>Embryophyta</taxon>
        <taxon>Tracheophyta</taxon>
        <taxon>Spermatophyta</taxon>
        <taxon>Magnoliopsida</taxon>
        <taxon>Liliopsida</taxon>
        <taxon>Poales</taxon>
        <taxon>Poaceae</taxon>
        <taxon>PACMAD clade</taxon>
        <taxon>Arundinoideae</taxon>
        <taxon>Arundineae</taxon>
        <taxon>Arundo</taxon>
    </lineage>
</organism>
<sequence>MTHFLSAATLQITFLSYNC</sequence>
<dbReference type="EMBL" id="GBRH01271640">
    <property type="protein sequence ID" value="JAD26255.1"/>
    <property type="molecule type" value="Transcribed_RNA"/>
</dbReference>
<dbReference type="AlphaFoldDB" id="A0A0A8YMG4"/>
<name>A0A0A8YMG4_ARUDO</name>
<evidence type="ECO:0000313" key="1">
    <source>
        <dbReference type="EMBL" id="JAD26255.1"/>
    </source>
</evidence>
<proteinExistence type="predicted"/>
<accession>A0A0A8YMG4</accession>
<reference evidence="1" key="2">
    <citation type="journal article" date="2015" name="Data Brief">
        <title>Shoot transcriptome of the giant reed, Arundo donax.</title>
        <authorList>
            <person name="Barrero R.A."/>
            <person name="Guerrero F.D."/>
            <person name="Moolhuijzen P."/>
            <person name="Goolsby J.A."/>
            <person name="Tidwell J."/>
            <person name="Bellgard S.E."/>
            <person name="Bellgard M.I."/>
        </authorList>
    </citation>
    <scope>NUCLEOTIDE SEQUENCE</scope>
    <source>
        <tissue evidence="1">Shoot tissue taken approximately 20 cm above the soil surface</tissue>
    </source>
</reference>